<dbReference type="Pfam" id="PF13091">
    <property type="entry name" value="PLDc_2"/>
    <property type="match status" value="1"/>
</dbReference>
<reference evidence="15 16" key="1">
    <citation type="submission" date="2020-08" db="EMBL/GenBank/DDBJ databases">
        <title>Complete genome sequence of Entomobacter blattae G55GP.</title>
        <authorList>
            <person name="Poehlein A."/>
            <person name="Guzman J."/>
            <person name="Daniel R."/>
            <person name="Vilcinskas A."/>
        </authorList>
    </citation>
    <scope>NUCLEOTIDE SEQUENCE [LARGE SCALE GENOMIC DNA]</scope>
    <source>
        <strain evidence="15 16">G55GP</strain>
    </source>
</reference>
<evidence type="ECO:0000313" key="16">
    <source>
        <dbReference type="Proteomes" id="UP000516349"/>
    </source>
</evidence>
<dbReference type="Proteomes" id="UP000516349">
    <property type="component" value="Chromosome"/>
</dbReference>
<protein>
    <recommendedName>
        <fullName evidence="6">Phospholipase D</fullName>
        <ecNumber evidence="5">3.1.4.4</ecNumber>
    </recommendedName>
    <alternativeName>
        <fullName evidence="11">Choline phosphatase</fullName>
    </alternativeName>
</protein>
<dbReference type="InterPro" id="IPR051406">
    <property type="entry name" value="PLD_domain"/>
</dbReference>
<evidence type="ECO:0000256" key="6">
    <source>
        <dbReference type="ARBA" id="ARBA00018392"/>
    </source>
</evidence>
<keyword evidence="13" id="KW-1133">Transmembrane helix</keyword>
<keyword evidence="8" id="KW-0378">Hydrolase</keyword>
<dbReference type="EC" id="3.1.4.4" evidence="5"/>
<comment type="subcellular location">
    <subcellularLocation>
        <location evidence="3">Secreted</location>
    </subcellularLocation>
</comment>
<comment type="similarity">
    <text evidence="4">Belongs to the phospholipase D family.</text>
</comment>
<dbReference type="PANTHER" id="PTHR43856">
    <property type="entry name" value="CARDIOLIPIN HYDROLASE"/>
    <property type="match status" value="1"/>
</dbReference>
<dbReference type="Gene3D" id="3.30.870.10">
    <property type="entry name" value="Endonuclease Chain A"/>
    <property type="match status" value="1"/>
</dbReference>
<comment type="function">
    <text evidence="2">Could be a virulence factor.</text>
</comment>
<dbReference type="RefSeq" id="WP_238996855.1">
    <property type="nucleotide sequence ID" value="NZ_CP060244.1"/>
</dbReference>
<dbReference type="KEGG" id="ebla:JGUZn3_03120"/>
<dbReference type="GO" id="GO:0016891">
    <property type="term" value="F:RNA endonuclease activity producing 5'-phosphomonoesters, hydrolytic mechanism"/>
    <property type="evidence" value="ECO:0007669"/>
    <property type="project" value="TreeGrafter"/>
</dbReference>
<evidence type="ECO:0000256" key="10">
    <source>
        <dbReference type="ARBA" id="ARBA00023098"/>
    </source>
</evidence>
<keyword evidence="9" id="KW-0442">Lipid degradation</keyword>
<evidence type="ECO:0000256" key="9">
    <source>
        <dbReference type="ARBA" id="ARBA00022963"/>
    </source>
</evidence>
<dbReference type="InterPro" id="IPR025202">
    <property type="entry name" value="PLD-like_dom"/>
</dbReference>
<dbReference type="GO" id="GO:0005576">
    <property type="term" value="C:extracellular region"/>
    <property type="evidence" value="ECO:0007669"/>
    <property type="project" value="UniProtKB-SubCell"/>
</dbReference>
<dbReference type="EMBL" id="CP060244">
    <property type="protein sequence ID" value="QNT77569.1"/>
    <property type="molecule type" value="Genomic_DNA"/>
</dbReference>
<feature type="transmembrane region" description="Helical" evidence="13">
    <location>
        <begin position="7"/>
        <end position="25"/>
    </location>
</feature>
<dbReference type="GO" id="GO:0016042">
    <property type="term" value="P:lipid catabolic process"/>
    <property type="evidence" value="ECO:0007669"/>
    <property type="project" value="UniProtKB-KW"/>
</dbReference>
<keyword evidence="13" id="KW-0812">Transmembrane</keyword>
<evidence type="ECO:0000256" key="3">
    <source>
        <dbReference type="ARBA" id="ARBA00004613"/>
    </source>
</evidence>
<dbReference type="PANTHER" id="PTHR43856:SF1">
    <property type="entry name" value="MITOCHONDRIAL CARDIOLIPIN HYDROLASE"/>
    <property type="match status" value="1"/>
</dbReference>
<dbReference type="CDD" id="cd09170">
    <property type="entry name" value="PLDc_Nuc"/>
    <property type="match status" value="1"/>
</dbReference>
<evidence type="ECO:0000256" key="12">
    <source>
        <dbReference type="SAM" id="MobiDB-lite"/>
    </source>
</evidence>
<evidence type="ECO:0000256" key="8">
    <source>
        <dbReference type="ARBA" id="ARBA00022801"/>
    </source>
</evidence>
<organism evidence="15 16">
    <name type="scientific">Entomobacter blattae</name>
    <dbReference type="NCBI Taxonomy" id="2762277"/>
    <lineage>
        <taxon>Bacteria</taxon>
        <taxon>Pseudomonadati</taxon>
        <taxon>Pseudomonadota</taxon>
        <taxon>Alphaproteobacteria</taxon>
        <taxon>Acetobacterales</taxon>
        <taxon>Acetobacteraceae</taxon>
        <taxon>Entomobacter</taxon>
    </lineage>
</organism>
<evidence type="ECO:0000256" key="1">
    <source>
        <dbReference type="ARBA" id="ARBA00000798"/>
    </source>
</evidence>
<dbReference type="AlphaFoldDB" id="A0A7H1NP59"/>
<evidence type="ECO:0000313" key="15">
    <source>
        <dbReference type="EMBL" id="QNT77569.1"/>
    </source>
</evidence>
<dbReference type="GO" id="GO:0006793">
    <property type="term" value="P:phosphorus metabolic process"/>
    <property type="evidence" value="ECO:0007669"/>
    <property type="project" value="UniProtKB-ARBA"/>
</dbReference>
<dbReference type="SMART" id="SM00155">
    <property type="entry name" value="PLDc"/>
    <property type="match status" value="1"/>
</dbReference>
<keyword evidence="7" id="KW-0964">Secreted</keyword>
<keyword evidence="10" id="KW-0443">Lipid metabolism</keyword>
<keyword evidence="13" id="KW-0472">Membrane</keyword>
<feature type="domain" description="PLD phosphodiesterase" evidence="14">
    <location>
        <begin position="151"/>
        <end position="178"/>
    </location>
</feature>
<comment type="catalytic activity">
    <reaction evidence="1">
        <text>a 1,2-diacyl-sn-glycero-3-phosphocholine + H2O = a 1,2-diacyl-sn-glycero-3-phosphate + choline + H(+)</text>
        <dbReference type="Rhea" id="RHEA:14445"/>
        <dbReference type="ChEBI" id="CHEBI:15354"/>
        <dbReference type="ChEBI" id="CHEBI:15377"/>
        <dbReference type="ChEBI" id="CHEBI:15378"/>
        <dbReference type="ChEBI" id="CHEBI:57643"/>
        <dbReference type="ChEBI" id="CHEBI:58608"/>
        <dbReference type="EC" id="3.1.4.4"/>
    </reaction>
</comment>
<name>A0A7H1NP59_9PROT</name>
<evidence type="ECO:0000256" key="2">
    <source>
        <dbReference type="ARBA" id="ARBA00003145"/>
    </source>
</evidence>
<dbReference type="SUPFAM" id="SSF56024">
    <property type="entry name" value="Phospholipase D/nuclease"/>
    <property type="match status" value="1"/>
</dbReference>
<evidence type="ECO:0000256" key="7">
    <source>
        <dbReference type="ARBA" id="ARBA00022525"/>
    </source>
</evidence>
<evidence type="ECO:0000256" key="5">
    <source>
        <dbReference type="ARBA" id="ARBA00012027"/>
    </source>
</evidence>
<evidence type="ECO:0000256" key="13">
    <source>
        <dbReference type="SAM" id="Phobius"/>
    </source>
</evidence>
<evidence type="ECO:0000256" key="4">
    <source>
        <dbReference type="ARBA" id="ARBA00008664"/>
    </source>
</evidence>
<sequence>MNWNRNTVYGTLIGFILVVGFYPYLPQIRQAFETTPAPIALMQDQAASSSPHPPSSANSSVLPAPTLQAGFSPEGSAEALVLSVINNAQSSLRIMAYSFTAPNITTALINAKARGVDVRMVVDEKGNRALYSMRALTALKEAGILIRTDSDFAIQHDKVIIADEETVETGSFNYTQSAERRNSENALVISHSPQLAKNYLTHWQNRWNRGKLLMRILHQ</sequence>
<evidence type="ECO:0000259" key="14">
    <source>
        <dbReference type="PROSITE" id="PS50035"/>
    </source>
</evidence>
<accession>A0A7H1NP59</accession>
<proteinExistence type="inferred from homology"/>
<dbReference type="PROSITE" id="PS50035">
    <property type="entry name" value="PLD"/>
    <property type="match status" value="1"/>
</dbReference>
<dbReference type="InterPro" id="IPR001736">
    <property type="entry name" value="PLipase_D/transphosphatidylase"/>
</dbReference>
<feature type="region of interest" description="Disordered" evidence="12">
    <location>
        <begin position="44"/>
        <end position="63"/>
    </location>
</feature>
<gene>
    <name evidence="15" type="ORF">JGUZn3_03120</name>
</gene>
<dbReference type="GO" id="GO:0004630">
    <property type="term" value="F:phospholipase D activity"/>
    <property type="evidence" value="ECO:0007669"/>
    <property type="project" value="UniProtKB-EC"/>
</dbReference>
<evidence type="ECO:0000256" key="11">
    <source>
        <dbReference type="ARBA" id="ARBA00029594"/>
    </source>
</evidence>
<feature type="compositionally biased region" description="Low complexity" evidence="12">
    <location>
        <begin position="46"/>
        <end position="60"/>
    </location>
</feature>
<keyword evidence="16" id="KW-1185">Reference proteome</keyword>